<keyword evidence="1" id="KW-0175">Coiled coil</keyword>
<protein>
    <recommendedName>
        <fullName evidence="2">Peptidase S74 domain-containing protein</fullName>
    </recommendedName>
</protein>
<comment type="caution">
    <text evidence="3">The sequence shown here is derived from an EMBL/GenBank/DDBJ whole genome shotgun (WGS) entry which is preliminary data.</text>
</comment>
<gene>
    <name evidence="3" type="ORF">GCM10011482_04010</name>
</gene>
<keyword evidence="4" id="KW-1185">Reference proteome</keyword>
<dbReference type="EMBL" id="BMDT01000001">
    <property type="protein sequence ID" value="GGI64747.1"/>
    <property type="molecule type" value="Genomic_DNA"/>
</dbReference>
<dbReference type="Pfam" id="PF06605">
    <property type="entry name" value="Prophage_tail"/>
    <property type="match status" value="1"/>
</dbReference>
<dbReference type="InterPro" id="IPR007119">
    <property type="entry name" value="Phage_tail_spike_N"/>
</dbReference>
<name>A0A917N5J1_9ENTE</name>
<dbReference type="InterPro" id="IPR030392">
    <property type="entry name" value="S74_ICA"/>
</dbReference>
<reference evidence="3" key="1">
    <citation type="journal article" date="2014" name="Int. J. Syst. Evol. Microbiol.">
        <title>Complete genome sequence of Corynebacterium casei LMG S-19264T (=DSM 44701T), isolated from a smear-ripened cheese.</title>
        <authorList>
            <consortium name="US DOE Joint Genome Institute (JGI-PGF)"/>
            <person name="Walter F."/>
            <person name="Albersmeier A."/>
            <person name="Kalinowski J."/>
            <person name="Ruckert C."/>
        </authorList>
    </citation>
    <scope>NUCLEOTIDE SEQUENCE</scope>
    <source>
        <strain evidence="3">CCM 8433</strain>
    </source>
</reference>
<dbReference type="InterPro" id="IPR010572">
    <property type="entry name" value="Tail_dom"/>
</dbReference>
<dbReference type="Gene3D" id="1.20.5.340">
    <property type="match status" value="1"/>
</dbReference>
<feature type="domain" description="Peptidase S74" evidence="2">
    <location>
        <begin position="1252"/>
        <end position="1373"/>
    </location>
</feature>
<dbReference type="NCBIfam" id="TIGR01665">
    <property type="entry name" value="put_anti_recept"/>
    <property type="match status" value="1"/>
</dbReference>
<sequence length="1373" mass="150452">MSKYPILYKGDATDFFTLGLGPIQMLKATVTQERNGIYIFEGEILTDSPLFPLALENYIIKADADHLLKDQRFRIKRIVPNHNGKAEIYAEHVSYLSRELTIKPEVSITGSAQVALSQWKASIVEANPFVVDSDIPTSNKTKWRIDKVENPRMALGGVAGSILDVWGGEYRFDNYHISLLQKRGTTAKTVLAYGRNITDFEQERNIANTYTSIAPYAIYTDDKEREIVVHVDGYVVDSQHVNKYPNRVTLPVDFSSEFGHDEVPTKARLLALANQYIKANEIGVPSTSIKVSFVDLSKSADYAEYAFLEQVNLCDDVRVYYPKLGVNTVAKVIRTVWNVLTESYDEIEIGQKRMSLVGQMQEQQKAIKEISTQVNYAITSADGNNTVFYGLYGENGLGEPTATKVGDTWYKPNGTSEDMLVWTGTIWKVVLDADTFRQIGVKIDEMEQEVQTAIDQSNTAINNANQAIADAGFAKNQANTAASLAGQAVADANTAITDAKSALDAYNNLSYENRNLWLSSGASFNFGLTWALAKLTPQTRWYVSDYIAINSGDIYTRSSLKGVNNQYFLFNKDKTYISSEFGTLADTFKIPQDGSLLTNKPASGIPEDKAPKFMRLTFILPEGVTPEESKIKIEKGSKATPWSAAPEDVQVQISDINGELSRKVSQQTFDTLQGTVNTQSTQINQNKADIQARATKTEVNTLTGTVNSLDSQLKLEAGKISALNTKTDGHTTQIGSLQSSFSGLNSLVTEVEKSVSSWYKEYLTNTANPKEITNIDGSPLIDIYTYEITGKIVNNTSTPTKILARLTPKLEVGAGGGWSLEIIDSGGEISNHIKIYLSEVGKPMVSLWNHIGHYPVGLTVSRFIGRVTMFSSLEQTVQGFNTIVQGKADKTQVTQLEGQWSTTTALANGHTSQIASLGSDIALRLTKNQVTAEILSDKSVKDTRNDNQTPQWYFSNYPKQMAKELKNRTVIGLTQATGTYVLLETDVRWNDASGGNIEQTAKADDGVYQRRGNSTTWTAWAKVADTSNILTQINLSPEGVLIAGKNIWLDGNTKISDAVIKTAHIADLAVSGAKIANASIASAKIISLDASKISVGTLTGHTINGAYINGGSITGTSFFNSGADGNMSIANGRIRAKDFFVEAEGSLTSLTSYVVVRSNENHVFLQPSDGYEVAVTKVRTAGGVGNYLAIRASHFRGGNTNATFESMNGYSVLRSSGDTQPVYLQGNEIRATKVSSAGSYVAVRASAFPTGSLEVFKTNIRKRQSSALSIIRNSDIYEYNLKSELESGEQKTRIGLVIGSGYNTPSEIIDGDGVEQYAMNSLAWKAIQELDLKNTKINNEISRIKGNHANDIWQLKNEIQELKNEIQELRQSA</sequence>
<organism evidence="3 4">
    <name type="scientific">Enterococcus alcedinis</name>
    <dbReference type="NCBI Taxonomy" id="1274384"/>
    <lineage>
        <taxon>Bacteria</taxon>
        <taxon>Bacillati</taxon>
        <taxon>Bacillota</taxon>
        <taxon>Bacilli</taxon>
        <taxon>Lactobacillales</taxon>
        <taxon>Enterococcaceae</taxon>
        <taxon>Enterococcus</taxon>
    </lineage>
</organism>
<proteinExistence type="predicted"/>
<accession>A0A917N5J1</accession>
<dbReference type="RefSeq" id="WP_188366579.1">
    <property type="nucleotide sequence ID" value="NZ_BMDT01000001.1"/>
</dbReference>
<evidence type="ECO:0000256" key="1">
    <source>
        <dbReference type="SAM" id="Coils"/>
    </source>
</evidence>
<dbReference type="PROSITE" id="PS51688">
    <property type="entry name" value="ICA"/>
    <property type="match status" value="1"/>
</dbReference>
<feature type="coiled-coil region" evidence="1">
    <location>
        <begin position="1327"/>
        <end position="1372"/>
    </location>
</feature>
<evidence type="ECO:0000313" key="3">
    <source>
        <dbReference type="EMBL" id="GGI64747.1"/>
    </source>
</evidence>
<dbReference type="Proteomes" id="UP000622610">
    <property type="component" value="Unassembled WGS sequence"/>
</dbReference>
<evidence type="ECO:0000259" key="2">
    <source>
        <dbReference type="PROSITE" id="PS51688"/>
    </source>
</evidence>
<evidence type="ECO:0000313" key="4">
    <source>
        <dbReference type="Proteomes" id="UP000622610"/>
    </source>
</evidence>
<reference evidence="3" key="2">
    <citation type="submission" date="2020-09" db="EMBL/GenBank/DDBJ databases">
        <authorList>
            <person name="Sun Q."/>
            <person name="Sedlacek I."/>
        </authorList>
    </citation>
    <scope>NUCLEOTIDE SEQUENCE</scope>
    <source>
        <strain evidence="3">CCM 8433</strain>
    </source>
</reference>